<dbReference type="PROSITE" id="PS51194">
    <property type="entry name" value="HELICASE_CTER"/>
    <property type="match status" value="1"/>
</dbReference>
<keyword evidence="3" id="KW-0067">ATP-binding</keyword>
<dbReference type="RefSeq" id="WP_092170448.1">
    <property type="nucleotide sequence ID" value="NZ_FNZH01000002.1"/>
</dbReference>
<dbReference type="SMART" id="SM00490">
    <property type="entry name" value="HELICc"/>
    <property type="match status" value="1"/>
</dbReference>
<gene>
    <name evidence="3" type="ORF">SAMN05192553_10255</name>
</gene>
<dbReference type="PANTHER" id="PTHR47957:SF3">
    <property type="entry name" value="ATP-DEPENDENT HELICASE HRQ1"/>
    <property type="match status" value="1"/>
</dbReference>
<dbReference type="GO" id="GO:0036297">
    <property type="term" value="P:interstrand cross-link repair"/>
    <property type="evidence" value="ECO:0007669"/>
    <property type="project" value="TreeGrafter"/>
</dbReference>
<dbReference type="GO" id="GO:0006289">
    <property type="term" value="P:nucleotide-excision repair"/>
    <property type="evidence" value="ECO:0007669"/>
    <property type="project" value="TreeGrafter"/>
</dbReference>
<feature type="region of interest" description="Disordered" evidence="1">
    <location>
        <begin position="56"/>
        <end position="117"/>
    </location>
</feature>
<protein>
    <submittedName>
        <fullName evidence="3">Helicase conserved C-terminal domain-containing protein</fullName>
    </submittedName>
</protein>
<dbReference type="Gene3D" id="3.40.50.300">
    <property type="entry name" value="P-loop containing nucleotide triphosphate hydrolases"/>
    <property type="match status" value="2"/>
</dbReference>
<sequence length="1209" mass="139923">MSNYVNEPRLIFRDTIQNNLIGPGSDVFVSDSENEIISDYPLSRYYSGILFPERDIDEPKKDSIGENADANANAETEDDNKDVPPPPEDNSIEDGNDDDYNNTAKPPKSEDEKEYSEANQYFPTNFGLTFCVPKDAKTLTVTFNYAKYIQISPTDSTIEISEEDFKKFTENPYNSISKYFSYENGLMFLNKEEFTKGSLSVRNYRSRFKENEQQQELIDSIGYKKGELILGKRLWKRVKREPIIRELNLKEIDADESKEYPLDQNQEDNSIITCYYKKIYETSYGKFIKILLANRLNHPKNKFSFGNELLNTKAIFQGEIAVSGVTFLPYKQISETNPFDEELNLINFQYRNENSFAIGHGCAVTWNNDKNPTELKTTFLPEVDIKNYSNAFKDTFPPNLKDITELKQLSIWTDFDKSTIIQKLKLFAKEYKNWITDQEKTTAEDNYKKPLRTILEKQNKTYERLIKNIEFLNDNETAYKSFLLANTAMYIQMLISNKDLFGKKGVELFEIYKNLNYNDLYFFKNHSFKPNYRPFQLAFFLLNIESIIKEDSDDRNNVVDLLWFPTGGGKTEAYLAITAFTIISRRILHGKDADGVSVIMRYTLRLLTAQQFERATKLILSLDFLRRNFRSGDDYFFGDYKVSIGMWVGASTTPNSYSDARTIFKKVFDEITKLNNKRTGNYRKANTFPITNCSWCGCNLVTQNNSGKFDLGYRATDKTFSSNCLNPDCAFSVELPIYFVDDKIYDFPPTLLFATVDKFAMLSHRQEGHKLFNSVLEEKNKNKVPPDLIIQDELHLLSGPLGSITGLYESIVEMLSTKGKRKPKIITSTATTRNTEQQVAMLYGNRALNIFPPMGVTYDDNFFSYVSSESKRKHIGFMPTGKTALNSQIRILGNLLFARIELFKYYRVKENLSQEEAISRENNFWTIVSFYNSLRDVGKVYNKVPAEISDFLKLLHNRYQFNKQVYGFNYFGLAGRTKELTSRIESNSIKKLLDELEMKFSLIAKNGWSFVQNTVDLVLASNMFSVGIDIERLNVMLMNGQPKNVAEYIQASSRVGRKDKGIVINLLDANRSRDKSYFENYVPFNNAYYKFVEPLSVTPFTEIALDKVLASLLVCFVRHKQGLYLDKRAKDFTGNYEELKTFISERIRKKKQLDYALAKLKDLTKNWITKEGDLTYKVLIKKMSDLDDWSLMMSMREIDTNSIVKITHK</sequence>
<dbReference type="CDD" id="cd18785">
    <property type="entry name" value="SF2_C"/>
    <property type="match status" value="1"/>
</dbReference>
<dbReference type="InterPro" id="IPR001650">
    <property type="entry name" value="Helicase_C-like"/>
</dbReference>
<evidence type="ECO:0000259" key="2">
    <source>
        <dbReference type="PROSITE" id="PS51194"/>
    </source>
</evidence>
<feature type="compositionally biased region" description="Acidic residues" evidence="1">
    <location>
        <begin position="90"/>
        <end position="100"/>
    </location>
</feature>
<dbReference type="Pfam" id="PF00271">
    <property type="entry name" value="Helicase_C"/>
    <property type="match status" value="1"/>
</dbReference>
<keyword evidence="3" id="KW-0547">Nucleotide-binding</keyword>
<dbReference type="STRING" id="1416801.SAMN05192553_10255"/>
<dbReference type="GO" id="GO:0043138">
    <property type="term" value="F:3'-5' DNA helicase activity"/>
    <property type="evidence" value="ECO:0007669"/>
    <property type="project" value="TreeGrafter"/>
</dbReference>
<keyword evidence="3" id="KW-0378">Hydrolase</keyword>
<accession>A0A1H6VG14</accession>
<dbReference type="PANTHER" id="PTHR47957">
    <property type="entry name" value="ATP-DEPENDENT HELICASE HRQ1"/>
    <property type="match status" value="1"/>
</dbReference>
<keyword evidence="4" id="KW-1185">Reference proteome</keyword>
<evidence type="ECO:0000313" key="3">
    <source>
        <dbReference type="EMBL" id="SEJ03599.1"/>
    </source>
</evidence>
<proteinExistence type="predicted"/>
<feature type="domain" description="Helicase C-terminal" evidence="2">
    <location>
        <begin position="904"/>
        <end position="1103"/>
    </location>
</feature>
<dbReference type="Proteomes" id="UP000199403">
    <property type="component" value="Unassembled WGS sequence"/>
</dbReference>
<dbReference type="OrthoDB" id="713315at2"/>
<organism evidence="3 4">
    <name type="scientific">Cyclobacterium xiamenense</name>
    <dbReference type="NCBI Taxonomy" id="1297121"/>
    <lineage>
        <taxon>Bacteria</taxon>
        <taxon>Pseudomonadati</taxon>
        <taxon>Bacteroidota</taxon>
        <taxon>Cytophagia</taxon>
        <taxon>Cytophagales</taxon>
        <taxon>Cyclobacteriaceae</taxon>
        <taxon>Cyclobacterium</taxon>
    </lineage>
</organism>
<dbReference type="InterPro" id="IPR027417">
    <property type="entry name" value="P-loop_NTPase"/>
</dbReference>
<keyword evidence="3" id="KW-0347">Helicase</keyword>
<dbReference type="AlphaFoldDB" id="A0A1H6VG14"/>
<reference evidence="4" key="1">
    <citation type="submission" date="2016-10" db="EMBL/GenBank/DDBJ databases">
        <authorList>
            <person name="Varghese N."/>
            <person name="Submissions S."/>
        </authorList>
    </citation>
    <scope>NUCLEOTIDE SEQUENCE [LARGE SCALE GENOMIC DNA]</scope>
    <source>
        <strain evidence="4">IBRC-M 10761</strain>
    </source>
</reference>
<evidence type="ECO:0000313" key="4">
    <source>
        <dbReference type="Proteomes" id="UP000199403"/>
    </source>
</evidence>
<dbReference type="SUPFAM" id="SSF52540">
    <property type="entry name" value="P-loop containing nucleoside triphosphate hydrolases"/>
    <property type="match status" value="1"/>
</dbReference>
<dbReference type="EMBL" id="FNZH01000002">
    <property type="protein sequence ID" value="SEJ03599.1"/>
    <property type="molecule type" value="Genomic_DNA"/>
</dbReference>
<name>A0A1H6VG14_9BACT</name>
<evidence type="ECO:0000256" key="1">
    <source>
        <dbReference type="SAM" id="MobiDB-lite"/>
    </source>
</evidence>